<dbReference type="PANTHER" id="PTHR46137">
    <property type="entry name" value="OS05G0310600 PROTEIN"/>
    <property type="match status" value="1"/>
</dbReference>
<proteinExistence type="predicted"/>
<reference evidence="4" key="1">
    <citation type="submission" date="2025-08" db="UniProtKB">
        <authorList>
            <consortium name="RefSeq"/>
        </authorList>
    </citation>
    <scope>IDENTIFICATION</scope>
    <source>
        <tissue evidence="4">Whole sample</tissue>
    </source>
</reference>
<feature type="compositionally biased region" description="Polar residues" evidence="1">
    <location>
        <begin position="119"/>
        <end position="129"/>
    </location>
</feature>
<organism evidence="3 4">
    <name type="scientific">Crassostrea virginica</name>
    <name type="common">Eastern oyster</name>
    <dbReference type="NCBI Taxonomy" id="6565"/>
    <lineage>
        <taxon>Eukaryota</taxon>
        <taxon>Metazoa</taxon>
        <taxon>Spiralia</taxon>
        <taxon>Lophotrochozoa</taxon>
        <taxon>Mollusca</taxon>
        <taxon>Bivalvia</taxon>
        <taxon>Autobranchia</taxon>
        <taxon>Pteriomorphia</taxon>
        <taxon>Ostreida</taxon>
        <taxon>Ostreoidea</taxon>
        <taxon>Ostreidae</taxon>
        <taxon>Crassostrea</taxon>
    </lineage>
</organism>
<feature type="region of interest" description="Disordered" evidence="1">
    <location>
        <begin position="104"/>
        <end position="129"/>
    </location>
</feature>
<dbReference type="InterPro" id="IPR007053">
    <property type="entry name" value="LRAT_dom"/>
</dbReference>
<sequence length="353" mass="40226">MTDCSLDFVDPTGLDVIEENLEKMIDENERYLEKPNISPKLDNKDSGLAEFPPSVIERAMEDMKPCIEETSKYLETYPSKTVSKSRKKVVKSPLCQRSKEKKFGKMSTGNNLGMEANKTVPTSSVNSVKSGDSQNYDGYCSDNSYVFIESFEVNRVCLGQCIQQVPVEKVKDIKPGDHIVYQRPGYQHHAIVVNVIQTNDYVADITVIHKSGNVFDVTYGLLKYVATIGHSCPKGCLKEETFENVNVKKTELFVVKYKTYPYTPTEIICRARDQLSKSKSSEYNLAYNNCEHVVTWCVTGEWYSDQIHSLWVNVMNKFKPLCEDTASMEKVEEMKRCDLICDECYTKCKLKKA</sequence>
<dbReference type="OrthoDB" id="6132700at2759"/>
<dbReference type="RefSeq" id="XP_022294482.1">
    <property type="nucleotide sequence ID" value="XM_022438774.1"/>
</dbReference>
<name>A0A8B8ASW2_CRAVI</name>
<dbReference type="PROSITE" id="PS51934">
    <property type="entry name" value="LRAT"/>
    <property type="match status" value="1"/>
</dbReference>
<gene>
    <name evidence="4" type="primary">LOC111104692</name>
</gene>
<evidence type="ECO:0000313" key="4">
    <source>
        <dbReference type="RefSeq" id="XP_022294482.1"/>
    </source>
</evidence>
<keyword evidence="3" id="KW-1185">Reference proteome</keyword>
<evidence type="ECO:0000256" key="1">
    <source>
        <dbReference type="SAM" id="MobiDB-lite"/>
    </source>
</evidence>
<dbReference type="Proteomes" id="UP000694844">
    <property type="component" value="Chromosome 7"/>
</dbReference>
<evidence type="ECO:0000259" key="2">
    <source>
        <dbReference type="PROSITE" id="PS51934"/>
    </source>
</evidence>
<protein>
    <submittedName>
        <fullName evidence="4">Uncharacterized protein LOC111104692</fullName>
    </submittedName>
</protein>
<dbReference type="AlphaFoldDB" id="A0A8B8ASW2"/>
<accession>A0A8B8ASW2</accession>
<dbReference type="Gene3D" id="3.90.1720.10">
    <property type="entry name" value="endopeptidase domain like (from Nostoc punctiforme)"/>
    <property type="match status" value="1"/>
</dbReference>
<feature type="domain" description="LRAT" evidence="2">
    <location>
        <begin position="178"/>
        <end position="306"/>
    </location>
</feature>
<dbReference type="KEGG" id="cvn:111104692"/>
<dbReference type="PANTHER" id="PTHR46137:SF3">
    <property type="entry name" value="OS05G0310600 PROTEIN"/>
    <property type="match status" value="1"/>
</dbReference>
<evidence type="ECO:0000313" key="3">
    <source>
        <dbReference type="Proteomes" id="UP000694844"/>
    </source>
</evidence>
<dbReference type="GeneID" id="111104692"/>
<dbReference type="Pfam" id="PF04970">
    <property type="entry name" value="LRAT"/>
    <property type="match status" value="1"/>
</dbReference>